<dbReference type="AlphaFoldDB" id="A0A023G2Z8"/>
<dbReference type="EMBL" id="GBBM01007269">
    <property type="protein sequence ID" value="JAC28149.1"/>
    <property type="molecule type" value="mRNA"/>
</dbReference>
<organism evidence="2">
    <name type="scientific">Amblyomma triste</name>
    <name type="common">Neotropical tick</name>
    <dbReference type="NCBI Taxonomy" id="251400"/>
    <lineage>
        <taxon>Eukaryota</taxon>
        <taxon>Metazoa</taxon>
        <taxon>Ecdysozoa</taxon>
        <taxon>Arthropoda</taxon>
        <taxon>Chelicerata</taxon>
        <taxon>Arachnida</taxon>
        <taxon>Acari</taxon>
        <taxon>Parasitiformes</taxon>
        <taxon>Ixodida</taxon>
        <taxon>Ixodoidea</taxon>
        <taxon>Ixodidae</taxon>
        <taxon>Amblyomminae</taxon>
        <taxon>Amblyomma</taxon>
    </lineage>
</organism>
<name>A0A023G2Z8_AMBTT</name>
<accession>A0A023G2Z8</accession>
<evidence type="ECO:0000313" key="2">
    <source>
        <dbReference type="EMBL" id="JAC28149.1"/>
    </source>
</evidence>
<keyword evidence="1" id="KW-0732">Signal</keyword>
<protein>
    <submittedName>
        <fullName evidence="2">Putative secreted protein</fullName>
    </submittedName>
</protein>
<feature type="signal peptide" evidence="1">
    <location>
        <begin position="1"/>
        <end position="34"/>
    </location>
</feature>
<reference evidence="2" key="1">
    <citation type="submission" date="2014-03" db="EMBL/GenBank/DDBJ databases">
        <title>The sialotranscriptome of Amblyomma triste, Amblyomma parvum and Amblyomma cajennense ticks, uncovered by 454-based RNA-seq.</title>
        <authorList>
            <person name="Garcia G.R."/>
            <person name="Gardinassi L.G."/>
            <person name="Ribeiro J.M."/>
            <person name="Anatriello E."/>
            <person name="Ferreira B.R."/>
            <person name="Moreira H.N."/>
            <person name="Mafra C."/>
            <person name="Olegario M.M."/>
            <person name="Szabo P.J."/>
            <person name="Miranda-Santos I.K."/>
            <person name="Maruyama S.R."/>
        </authorList>
    </citation>
    <scope>NUCLEOTIDE SEQUENCE</scope>
    <source>
        <strain evidence="2">Mato Grasso do Sul</strain>
        <tissue evidence="2">Salivary glands</tissue>
    </source>
</reference>
<sequence>MSLVARQFSPLEASAMHRIILVIFFLGLPLESVATPAKTNHRPEEEIGKGVHVKVRVWYDSSYEKQFNGETKNFKENFTALFAKNDSLDVLFGERSLQGNKTVEQLATYAESSPRTNDTVDCLFTRREILEESRRGDRIPRSLSEKATWATLCSERPSVAVVRQYPHGWPFWNTVTAMANVFGSEFYRRFPPATRQTMKAVFSRCHISTPEANKDKA</sequence>
<feature type="chain" id="PRO_5001516156" evidence="1">
    <location>
        <begin position="35"/>
        <end position="217"/>
    </location>
</feature>
<evidence type="ECO:0000256" key="1">
    <source>
        <dbReference type="SAM" id="SignalP"/>
    </source>
</evidence>
<proteinExistence type="evidence at transcript level"/>